<proteinExistence type="predicted"/>
<sequence length="48" mass="5334">MTFWMLVRYIFAGLLLVIAFVVAASIVLVLFPLFLVGAVLFAAIPSRY</sequence>
<feature type="transmembrane region" description="Helical" evidence="1">
    <location>
        <begin position="12"/>
        <end position="44"/>
    </location>
</feature>
<gene>
    <name evidence="2" type="ORF">UFOPK4071_01486</name>
</gene>
<dbReference type="AlphaFoldDB" id="A0A6J7RA73"/>
<keyword evidence="1" id="KW-0812">Transmembrane</keyword>
<dbReference type="EMBL" id="CAFBPF010000246">
    <property type="protein sequence ID" value="CAB5025629.1"/>
    <property type="molecule type" value="Genomic_DNA"/>
</dbReference>
<name>A0A6J7RA73_9ZZZZ</name>
<keyword evidence="1" id="KW-1133">Transmembrane helix</keyword>
<evidence type="ECO:0000313" key="2">
    <source>
        <dbReference type="EMBL" id="CAB5025629.1"/>
    </source>
</evidence>
<organism evidence="2">
    <name type="scientific">freshwater metagenome</name>
    <dbReference type="NCBI Taxonomy" id="449393"/>
    <lineage>
        <taxon>unclassified sequences</taxon>
        <taxon>metagenomes</taxon>
        <taxon>ecological metagenomes</taxon>
    </lineage>
</organism>
<accession>A0A6J7RA73</accession>
<keyword evidence="1" id="KW-0472">Membrane</keyword>
<evidence type="ECO:0000256" key="1">
    <source>
        <dbReference type="SAM" id="Phobius"/>
    </source>
</evidence>
<reference evidence="2" key="1">
    <citation type="submission" date="2020-05" db="EMBL/GenBank/DDBJ databases">
        <authorList>
            <person name="Chiriac C."/>
            <person name="Salcher M."/>
            <person name="Ghai R."/>
            <person name="Kavagutti S V."/>
        </authorList>
    </citation>
    <scope>NUCLEOTIDE SEQUENCE</scope>
</reference>
<protein>
    <submittedName>
        <fullName evidence="2">Unannotated protein</fullName>
    </submittedName>
</protein>